<feature type="region of interest" description="Disordered" evidence="1">
    <location>
        <begin position="1"/>
        <end position="36"/>
    </location>
</feature>
<evidence type="ECO:0000313" key="2">
    <source>
        <dbReference type="EMBL" id="QHT12899.1"/>
    </source>
</evidence>
<evidence type="ECO:0000256" key="1">
    <source>
        <dbReference type="SAM" id="MobiDB-lite"/>
    </source>
</evidence>
<accession>A0A6C0DAF0</accession>
<sequence>MAIIVSHNRKRGSGSRIDALTNRTAQSGGSLGGNKKAGTIQYGTTWMRGNMGNYLRRVNRGCCNRGPLFAMYNTTRYPVQYKRNGYSVMHSGMLG</sequence>
<dbReference type="AlphaFoldDB" id="A0A6C0DAF0"/>
<proteinExistence type="predicted"/>
<organism evidence="2">
    <name type="scientific">viral metagenome</name>
    <dbReference type="NCBI Taxonomy" id="1070528"/>
    <lineage>
        <taxon>unclassified sequences</taxon>
        <taxon>metagenomes</taxon>
        <taxon>organismal metagenomes</taxon>
    </lineage>
</organism>
<protein>
    <submittedName>
        <fullName evidence="2">Uncharacterized protein</fullName>
    </submittedName>
</protein>
<dbReference type="EMBL" id="MN739552">
    <property type="protein sequence ID" value="QHT12899.1"/>
    <property type="molecule type" value="Genomic_DNA"/>
</dbReference>
<reference evidence="2" key="1">
    <citation type="journal article" date="2020" name="Nature">
        <title>Giant virus diversity and host interactions through global metagenomics.</title>
        <authorList>
            <person name="Schulz F."/>
            <person name="Roux S."/>
            <person name="Paez-Espino D."/>
            <person name="Jungbluth S."/>
            <person name="Walsh D.A."/>
            <person name="Denef V.J."/>
            <person name="McMahon K.D."/>
            <person name="Konstantinidis K.T."/>
            <person name="Eloe-Fadrosh E.A."/>
            <person name="Kyrpides N.C."/>
            <person name="Woyke T."/>
        </authorList>
    </citation>
    <scope>NUCLEOTIDE SEQUENCE</scope>
    <source>
        <strain evidence="2">GVMAG-M-3300023174-130</strain>
    </source>
</reference>
<name>A0A6C0DAF0_9ZZZZ</name>